<dbReference type="OrthoDB" id="10177479at2759"/>
<protein>
    <submittedName>
        <fullName evidence="1">Uncharacterized protein</fullName>
    </submittedName>
</protein>
<evidence type="ECO:0000313" key="2">
    <source>
        <dbReference type="Proteomes" id="UP000276133"/>
    </source>
</evidence>
<keyword evidence="2" id="KW-1185">Reference proteome</keyword>
<evidence type="ECO:0000313" key="1">
    <source>
        <dbReference type="EMBL" id="RNA05712.1"/>
    </source>
</evidence>
<sequence>EKEDVRVGKMVPKKSTKELDAETLYKYAILNRSIRIETLRNGTQNVRDWFERFELQTSRWEDEERHHEVVGILEGLALEKLKLMTNRKDYRSIKDHLINNLSASYRPKNVKIEFYSAKQRPDEDIEQFVF</sequence>
<dbReference type="EMBL" id="REGN01007626">
    <property type="protein sequence ID" value="RNA05712.1"/>
    <property type="molecule type" value="Genomic_DNA"/>
</dbReference>
<feature type="non-terminal residue" evidence="1">
    <location>
        <position position="1"/>
    </location>
</feature>
<organism evidence="1 2">
    <name type="scientific">Brachionus plicatilis</name>
    <name type="common">Marine rotifer</name>
    <name type="synonym">Brachionus muelleri</name>
    <dbReference type="NCBI Taxonomy" id="10195"/>
    <lineage>
        <taxon>Eukaryota</taxon>
        <taxon>Metazoa</taxon>
        <taxon>Spiralia</taxon>
        <taxon>Gnathifera</taxon>
        <taxon>Rotifera</taxon>
        <taxon>Eurotatoria</taxon>
        <taxon>Monogononta</taxon>
        <taxon>Pseudotrocha</taxon>
        <taxon>Ploima</taxon>
        <taxon>Brachionidae</taxon>
        <taxon>Brachionus</taxon>
    </lineage>
</organism>
<name>A0A3M7Q3E5_BRAPC</name>
<reference evidence="1 2" key="1">
    <citation type="journal article" date="2018" name="Sci. Rep.">
        <title>Genomic signatures of local adaptation to the degree of environmental predictability in rotifers.</title>
        <authorList>
            <person name="Franch-Gras L."/>
            <person name="Hahn C."/>
            <person name="Garcia-Roger E.M."/>
            <person name="Carmona M.J."/>
            <person name="Serra M."/>
            <person name="Gomez A."/>
        </authorList>
    </citation>
    <scope>NUCLEOTIDE SEQUENCE [LARGE SCALE GENOMIC DNA]</scope>
    <source>
        <strain evidence="1">HYR1</strain>
    </source>
</reference>
<proteinExistence type="predicted"/>
<comment type="caution">
    <text evidence="1">The sequence shown here is derived from an EMBL/GenBank/DDBJ whole genome shotgun (WGS) entry which is preliminary data.</text>
</comment>
<dbReference type="AlphaFoldDB" id="A0A3M7Q3E5"/>
<accession>A0A3M7Q3E5</accession>
<dbReference type="Proteomes" id="UP000276133">
    <property type="component" value="Unassembled WGS sequence"/>
</dbReference>
<gene>
    <name evidence="1" type="ORF">BpHYR1_018585</name>
</gene>